<dbReference type="PANTHER" id="PTHR12896">
    <property type="entry name" value="PAX6 NEIGHBOR PROTEIN PAXNEB"/>
    <property type="match status" value="1"/>
</dbReference>
<name>A0A177A8X0_9PEZI</name>
<dbReference type="Gene3D" id="3.40.50.300">
    <property type="entry name" value="P-loop containing nucleotide triphosphate hydrolases"/>
    <property type="match status" value="2"/>
</dbReference>
<protein>
    <recommendedName>
        <fullName evidence="5">Elongator complex protein 4</fullName>
    </recommendedName>
</protein>
<dbReference type="GO" id="GO:0008023">
    <property type="term" value="C:transcription elongation factor complex"/>
    <property type="evidence" value="ECO:0007669"/>
    <property type="project" value="TreeGrafter"/>
</dbReference>
<dbReference type="eggNOG" id="KOG3949">
    <property type="taxonomic scope" value="Eukaryota"/>
</dbReference>
<accession>A0A177A8X0</accession>
<dbReference type="RefSeq" id="XP_024323148.1">
    <property type="nucleotide sequence ID" value="XM_024469216.1"/>
</dbReference>
<evidence type="ECO:0000256" key="5">
    <source>
        <dbReference type="ARBA" id="ARBA00020265"/>
    </source>
</evidence>
<feature type="region of interest" description="Disordered" evidence="9">
    <location>
        <begin position="1"/>
        <end position="47"/>
    </location>
</feature>
<dbReference type="InterPro" id="IPR027417">
    <property type="entry name" value="P-loop_NTPase"/>
</dbReference>
<comment type="pathway">
    <text evidence="3">tRNA modification; 5-methoxycarbonylmethyl-2-thiouridine-tRNA biosynthesis.</text>
</comment>
<evidence type="ECO:0000313" key="10">
    <source>
        <dbReference type="EMBL" id="OAF57862.1"/>
    </source>
</evidence>
<proteinExistence type="inferred from homology"/>
<evidence type="ECO:0000256" key="8">
    <source>
        <dbReference type="ARBA" id="ARBA00023242"/>
    </source>
</evidence>
<dbReference type="GO" id="GO:0002098">
    <property type="term" value="P:tRNA wobble uridine modification"/>
    <property type="evidence" value="ECO:0007669"/>
    <property type="project" value="InterPro"/>
</dbReference>
<keyword evidence="8" id="KW-0539">Nucleus</keyword>
<dbReference type="Pfam" id="PF05625">
    <property type="entry name" value="PAXNEB"/>
    <property type="match status" value="1"/>
</dbReference>
<dbReference type="GeneID" id="36288661"/>
<comment type="similarity">
    <text evidence="4">Belongs to the ELP4 family.</text>
</comment>
<evidence type="ECO:0000256" key="9">
    <source>
        <dbReference type="SAM" id="MobiDB-lite"/>
    </source>
</evidence>
<feature type="compositionally biased region" description="Basic and acidic residues" evidence="9">
    <location>
        <begin position="409"/>
        <end position="430"/>
    </location>
</feature>
<dbReference type="Proteomes" id="UP000077154">
    <property type="component" value="Unassembled WGS sequence"/>
</dbReference>
<dbReference type="GO" id="GO:0005737">
    <property type="term" value="C:cytoplasm"/>
    <property type="evidence" value="ECO:0007669"/>
    <property type="project" value="UniProtKB-SubCell"/>
</dbReference>
<keyword evidence="6" id="KW-0963">Cytoplasm</keyword>
<feature type="region of interest" description="Disordered" evidence="9">
    <location>
        <begin position="396"/>
        <end position="430"/>
    </location>
</feature>
<gene>
    <name evidence="10" type="ORF">VC83_05596</name>
</gene>
<sequence length="430" mass="46218">MSFRRRNVVVSSPGAAVPPPSAAEKNVIPGVRPSPIDGRPTTSTGTRSLDSLLGGHAGLPLGTSLLIEESGATDFSGALLRYYAAEGVLQGHCVHVLGVDDSWARELPGVQASSSLPAGKSAQNAAAEKMKIAWRYERLGEFGKGGRSCAICRTVLKDYCPLRNFRPDADPRHIDRQSGPQASTGSNDLSGQADFCHDFDLSKRLTLPGPTLLRCVPVHPQAGATIHGDEGIKSPFDGFLRHLVAHISSLPQGTIHRVVIPTILSPVAYPSVASDPRHVLQFLHAIRALLRRFPNQLTVMTSLPLSLYPRVSGLTRWVEILSDGVLELAPFPSHANLALATSVPSSTMLQEEPPQGLLRVYELPILHEKGGGEHQSSGHTDDLAFTLSRRKGLTIKPFSLPPLDSDDSPDSHQHDSGHSHGKSTKVDIEF</sequence>
<evidence type="ECO:0000256" key="1">
    <source>
        <dbReference type="ARBA" id="ARBA00004123"/>
    </source>
</evidence>
<dbReference type="CDD" id="cd19494">
    <property type="entry name" value="Elp4"/>
    <property type="match status" value="1"/>
</dbReference>
<dbReference type="UniPathway" id="UPA00988"/>
<comment type="subcellular location">
    <subcellularLocation>
        <location evidence="2">Cytoplasm</location>
    </subcellularLocation>
    <subcellularLocation>
        <location evidence="1">Nucleus</location>
    </subcellularLocation>
</comment>
<evidence type="ECO:0000256" key="4">
    <source>
        <dbReference type="ARBA" id="ARBA00007573"/>
    </source>
</evidence>
<keyword evidence="7" id="KW-0819">tRNA processing</keyword>
<dbReference type="OrthoDB" id="289162at2759"/>
<dbReference type="GO" id="GO:0033588">
    <property type="term" value="C:elongator holoenzyme complex"/>
    <property type="evidence" value="ECO:0007669"/>
    <property type="project" value="InterPro"/>
</dbReference>
<evidence type="ECO:0000256" key="6">
    <source>
        <dbReference type="ARBA" id="ARBA00022490"/>
    </source>
</evidence>
<evidence type="ECO:0000256" key="7">
    <source>
        <dbReference type="ARBA" id="ARBA00022694"/>
    </source>
</evidence>
<organism evidence="10">
    <name type="scientific">Pseudogymnoascus destructans</name>
    <dbReference type="NCBI Taxonomy" id="655981"/>
    <lineage>
        <taxon>Eukaryota</taxon>
        <taxon>Fungi</taxon>
        <taxon>Dikarya</taxon>
        <taxon>Ascomycota</taxon>
        <taxon>Pezizomycotina</taxon>
        <taxon>Leotiomycetes</taxon>
        <taxon>Thelebolales</taxon>
        <taxon>Thelebolaceae</taxon>
        <taxon>Pseudogymnoascus</taxon>
    </lineage>
</organism>
<evidence type="ECO:0000256" key="3">
    <source>
        <dbReference type="ARBA" id="ARBA00005043"/>
    </source>
</evidence>
<dbReference type="InterPro" id="IPR008728">
    <property type="entry name" value="Elongator_complex_protein_4"/>
</dbReference>
<dbReference type="EMBL" id="KV441399">
    <property type="protein sequence ID" value="OAF57862.1"/>
    <property type="molecule type" value="Genomic_DNA"/>
</dbReference>
<evidence type="ECO:0000256" key="2">
    <source>
        <dbReference type="ARBA" id="ARBA00004496"/>
    </source>
</evidence>
<dbReference type="PANTHER" id="PTHR12896:SF1">
    <property type="entry name" value="ELONGATOR COMPLEX PROTEIN 4"/>
    <property type="match status" value="1"/>
</dbReference>
<dbReference type="VEuPathDB" id="FungiDB:GMDG_03736"/>
<reference evidence="10" key="1">
    <citation type="submission" date="2016-03" db="EMBL/GenBank/DDBJ databases">
        <title>Updated assembly of Pseudogymnoascus destructans, the fungus causing white-nose syndrome of bats.</title>
        <authorList>
            <person name="Palmer J.M."/>
            <person name="Drees K.P."/>
            <person name="Foster J.T."/>
            <person name="Lindner D.L."/>
        </authorList>
    </citation>
    <scope>NUCLEOTIDE SEQUENCE [LARGE SCALE GENOMIC DNA]</scope>
    <source>
        <strain evidence="10">20631-21</strain>
    </source>
</reference>
<dbReference type="AlphaFoldDB" id="A0A177A8X0"/>